<evidence type="ECO:0000259" key="1">
    <source>
        <dbReference type="Pfam" id="PF08707"/>
    </source>
</evidence>
<dbReference type="RefSeq" id="WP_115356921.1">
    <property type="nucleotide sequence ID" value="NZ_LR134265.1"/>
</dbReference>
<evidence type="ECO:0000313" key="3">
    <source>
        <dbReference type="Proteomes" id="UP000268870"/>
    </source>
</evidence>
<gene>
    <name evidence="2" type="primary">repA</name>
    <name evidence="2" type="ORF">NCTC8184_01944</name>
</gene>
<dbReference type="Pfam" id="PF13481">
    <property type="entry name" value="AAA_25"/>
    <property type="match status" value="1"/>
</dbReference>
<protein>
    <submittedName>
        <fullName evidence="2">ATPase</fullName>
    </submittedName>
</protein>
<accession>A0AB38VMY1</accession>
<dbReference type="AlphaFoldDB" id="A0AB38VMY1"/>
<feature type="domain" description="Primase C-terminal 2" evidence="1">
    <location>
        <begin position="11"/>
        <end position="81"/>
    </location>
</feature>
<proteinExistence type="predicted"/>
<sequence length="759" mass="87002">MAENDFNLLPLLDYINPATVDYQTWVQVGMALKHEGYTAMDWDVWSQSDSRYKKGECFAKWDSFQGNGFGTITGATITQLAKDNGWTSSEYRNSDDAHELSWDDTIDRDYKIVDKNWIESKEIQEPRNWNPVQDLITYIDTLFESTDKVGYVTETYPITLDTGEIVYKPTKGAYDRTAGQLIESLQKNPTDLGAVFGDFKEEAGAWIRFNPLDGNGVKNDNVTDFRYALVESDSMELGKQYALFKELELPIATLVHSGKKSLHAIVKVDARDYQEYRKRVDYIYQICKKNGLDIDTQNRNPSRLSRMPGVTRNGHKQFLIDTNVGKTNYEEWYQWIEDLNDDLPDPETLADEWDNMPELAPELIKGVLRQGHKMLIAGPSKAGKSFALIELSIALAEGKEWLGWQCEQGKVLYVNLELDRPSALHRFRDVYEAMSLPPANIKNIDIWNLRGKTVPMDKLAPKLIRRSLKKNYQAVIIDPIYKVLTGDENSADQMAHFTNQFDKVATELGCSVIYCHHHSKGSQGGKKSMDRASGSGVFARDPDALIDLVELELTEELIKSRSEKAAAKIYQQALQEKALAYYQQEVTLDDLESRYQMQQHFDKAIKDIMIKQPYLEAVKKAQYEVEISTAWRVEGTLREFAKFQPVNMWFSYPVHDVDTTGILADISLEDNVPTWKKNFEKKSPRESREKKSQKVETAINSLNDGIEPVTIDNLIEYFSTEDKPVSEKTIRRWIKENGKFEVKNKQILPIEEPKTNKSL</sequence>
<dbReference type="CDD" id="cd01125">
    <property type="entry name" value="RepA_RSF1010_like"/>
    <property type="match status" value="1"/>
</dbReference>
<dbReference type="Proteomes" id="UP000268870">
    <property type="component" value="Chromosome"/>
</dbReference>
<dbReference type="Pfam" id="PF08707">
    <property type="entry name" value="PriCT_2"/>
    <property type="match status" value="1"/>
</dbReference>
<dbReference type="SUPFAM" id="SSF52540">
    <property type="entry name" value="P-loop containing nucleoside triphosphate hydrolases"/>
    <property type="match status" value="1"/>
</dbReference>
<dbReference type="Gene3D" id="3.40.50.300">
    <property type="entry name" value="P-loop containing nucleotide triphosphate hydrolases"/>
    <property type="match status" value="1"/>
</dbReference>
<dbReference type="InterPro" id="IPR027417">
    <property type="entry name" value="P-loop_NTPase"/>
</dbReference>
<dbReference type="InterPro" id="IPR038724">
    <property type="entry name" value="RepA"/>
</dbReference>
<dbReference type="GO" id="GO:0016817">
    <property type="term" value="F:hydrolase activity, acting on acid anhydrides"/>
    <property type="evidence" value="ECO:0007669"/>
    <property type="project" value="InterPro"/>
</dbReference>
<evidence type="ECO:0000313" key="2">
    <source>
        <dbReference type="EMBL" id="VED65881.1"/>
    </source>
</evidence>
<dbReference type="InterPro" id="IPR014819">
    <property type="entry name" value="PriCT_2"/>
</dbReference>
<name>A0AB38VMY1_STRAG</name>
<organism evidence="2 3">
    <name type="scientific">Streptococcus agalactiae</name>
    <dbReference type="NCBI Taxonomy" id="1311"/>
    <lineage>
        <taxon>Bacteria</taxon>
        <taxon>Bacillati</taxon>
        <taxon>Bacillota</taxon>
        <taxon>Bacilli</taxon>
        <taxon>Lactobacillales</taxon>
        <taxon>Streptococcaceae</taxon>
        <taxon>Streptococcus</taxon>
    </lineage>
</organism>
<dbReference type="EMBL" id="LR134265">
    <property type="protein sequence ID" value="VED65881.1"/>
    <property type="molecule type" value="Genomic_DNA"/>
</dbReference>
<reference evidence="2 3" key="1">
    <citation type="submission" date="2018-12" db="EMBL/GenBank/DDBJ databases">
        <authorList>
            <consortium name="Pathogen Informatics"/>
        </authorList>
    </citation>
    <scope>NUCLEOTIDE SEQUENCE [LARGE SCALE GENOMIC DNA]</scope>
    <source>
        <strain evidence="2 3">NCTC8184</strain>
    </source>
</reference>